<feature type="domain" description="F-box" evidence="2">
    <location>
        <begin position="245"/>
        <end position="284"/>
    </location>
</feature>
<feature type="region of interest" description="Disordered" evidence="1">
    <location>
        <begin position="88"/>
        <end position="111"/>
    </location>
</feature>
<name>A0A7R9YCM3_9STRA</name>
<dbReference type="SUPFAM" id="SSF54160">
    <property type="entry name" value="Chromo domain-like"/>
    <property type="match status" value="1"/>
</dbReference>
<evidence type="ECO:0000313" key="3">
    <source>
        <dbReference type="EMBL" id="CAD8257808.1"/>
    </source>
</evidence>
<dbReference type="InterPro" id="IPR036047">
    <property type="entry name" value="F-box-like_dom_sf"/>
</dbReference>
<dbReference type="EMBL" id="HBEA01009503">
    <property type="protein sequence ID" value="CAD8257808.1"/>
    <property type="molecule type" value="Transcribed_RNA"/>
</dbReference>
<accession>A0A7R9YCM3</accession>
<feature type="region of interest" description="Disordered" evidence="1">
    <location>
        <begin position="650"/>
        <end position="681"/>
    </location>
</feature>
<proteinExistence type="predicted"/>
<dbReference type="Gene3D" id="1.20.1280.50">
    <property type="match status" value="1"/>
</dbReference>
<dbReference type="AlphaFoldDB" id="A0A7R9YCM3"/>
<feature type="region of interest" description="Disordered" evidence="1">
    <location>
        <begin position="143"/>
        <end position="163"/>
    </location>
</feature>
<dbReference type="Pfam" id="PF00646">
    <property type="entry name" value="F-box"/>
    <property type="match status" value="1"/>
</dbReference>
<gene>
    <name evidence="3" type="ORF">PPYR1160_LOCUS7309</name>
</gene>
<dbReference type="SUPFAM" id="SSF81383">
    <property type="entry name" value="F-box domain"/>
    <property type="match status" value="1"/>
</dbReference>
<sequence length="811" mass="90993">MARAPSAPQDASADELGLLNSFCTALRPPSIRRRKSAEAVRIGECRLTLGSAQPSPVRDLVYGASFPPITHSLDLAPLDKADACRPQFLRPPSMRASKKRSSTPDKSNPLTPRFVEKLTRVHHIAAQELAEYAAMDARKAQRAAVETKDSAEDKEDWAAASPTSGLELDHRASRVAAFREALREACAAFDNVDANNQDELEEARQNLQLSISELEKRAPGFVREATKDDYLQFIHRINRWNLTAQLPQEVLIECLSWLSVADLSVFGTTCRENYKLSCKNVLWIPIYMSRYDDVLCYNDNLENRLRALLVEGAEAEGEAEGLRAGSSAGKLGAGEHALPDLRTSESFTERISTASTPSRSSNVQTQHRLAQIIKSIAPVTQTTAIRSRDMSDVSRVSVDVLPIAALQPYVPQGVVKDMLKNRHCVPYIGDQIEVSWKGKFRLEGNAQAYQGRAWWCANVVDVELDPFEEEEEDTEITVATLQMFTSPMASRLKVHYAGWDPRWDEWIERNRLRRAGQIPPSYSRTDLVQTQDPDRIRESVSSDYSVPDGADEETHIRTEELQLIPNTRDRRECLRIRPGDQVEVWCCGERVPGAWLESDVKEVFNSGQASPRLKDWVNVGSMIQPHANEGREAVARDLWVRRHRLRLARKEPVPQVPRRRSSSGSSIDELLQSLPRPDRPARAPWFGMLQPGMSPLRRRVSAPARNGVNGAAVLPVPRIEFEDAPRPQRVVSFRRRDLHAGRANRFRSARVLGENENQPQIRLFGQDGAVEAPGIIEIRRNAFSETNVAANRAAEANPAPANRRGVWSWLQ</sequence>
<evidence type="ECO:0000259" key="2">
    <source>
        <dbReference type="Pfam" id="PF00646"/>
    </source>
</evidence>
<dbReference type="Gene3D" id="2.30.30.140">
    <property type="match status" value="1"/>
</dbReference>
<reference evidence="3" key="1">
    <citation type="submission" date="2021-01" db="EMBL/GenBank/DDBJ databases">
        <authorList>
            <person name="Corre E."/>
            <person name="Pelletier E."/>
            <person name="Niang G."/>
            <person name="Scheremetjew M."/>
            <person name="Finn R."/>
            <person name="Kale V."/>
            <person name="Holt S."/>
            <person name="Cochrane G."/>
            <person name="Meng A."/>
            <person name="Brown T."/>
            <person name="Cohen L."/>
        </authorList>
    </citation>
    <scope>NUCLEOTIDE SEQUENCE</scope>
    <source>
        <strain evidence="3">CCMP2078</strain>
    </source>
</reference>
<dbReference type="InterPro" id="IPR001810">
    <property type="entry name" value="F-box_dom"/>
</dbReference>
<protein>
    <recommendedName>
        <fullName evidence="2">F-box domain-containing protein</fullName>
    </recommendedName>
</protein>
<evidence type="ECO:0000256" key="1">
    <source>
        <dbReference type="SAM" id="MobiDB-lite"/>
    </source>
</evidence>
<dbReference type="InterPro" id="IPR016197">
    <property type="entry name" value="Chromo-like_dom_sf"/>
</dbReference>
<organism evidence="3">
    <name type="scientific">Pinguiococcus pyrenoidosus</name>
    <dbReference type="NCBI Taxonomy" id="172671"/>
    <lineage>
        <taxon>Eukaryota</taxon>
        <taxon>Sar</taxon>
        <taxon>Stramenopiles</taxon>
        <taxon>Ochrophyta</taxon>
        <taxon>Pinguiophyceae</taxon>
        <taxon>Pinguiochrysidales</taxon>
        <taxon>Pinguiochrysidaceae</taxon>
        <taxon>Pinguiococcus</taxon>
    </lineage>
</organism>